<dbReference type="KEGG" id="spg:SpyM3_0999"/>
<dbReference type="EMBL" id="AE014074">
    <property type="protein sequence ID" value="AAM79606.1"/>
    <property type="molecule type" value="Genomic_DNA"/>
</dbReference>
<dbReference type="RefSeq" id="WP_011054606.1">
    <property type="nucleotide sequence ID" value="NC_004070.1"/>
</dbReference>
<accession>A0A0H2UV46</accession>
<keyword evidence="1" id="KW-0812">Transmembrane</keyword>
<reference evidence="2 3" key="1">
    <citation type="journal article" date="2002" name="Proc. Natl. Acad. Sci. U.S.A.">
        <title>Genome sequence of a serotype M3 strain of group A Streptococcus: phage-encoded toxins, the high-virulence phenotype, and clone emergence.</title>
        <authorList>
            <person name="Beres S.B."/>
            <person name="Sylva G.L."/>
            <person name="Barbian K.D."/>
            <person name="Lei B."/>
            <person name="Hoff J.S."/>
            <person name="Mammarella N.D."/>
            <person name="Liu M.Y."/>
            <person name="Smoot J.C."/>
            <person name="Porcella S.F."/>
            <person name="Parkins L.D."/>
            <person name="Campbell D.S."/>
            <person name="Smith T.M."/>
            <person name="McCormick J.K."/>
            <person name="Leung D.Y."/>
            <person name="Schlievert P.M."/>
            <person name="Musser J.M."/>
        </authorList>
    </citation>
    <scope>NUCLEOTIDE SEQUENCE [LARGE SCALE GENOMIC DNA]</scope>
    <source>
        <strain evidence="3">ATCC BAA-595 / MGAS315</strain>
    </source>
</reference>
<organism evidence="2 3">
    <name type="scientific">Streptococcus pyogenes serotype M3 (strain ATCC BAA-595 / MGAS315)</name>
    <dbReference type="NCBI Taxonomy" id="198466"/>
    <lineage>
        <taxon>Bacteria</taxon>
        <taxon>Bacillati</taxon>
        <taxon>Bacillota</taxon>
        <taxon>Bacilli</taxon>
        <taxon>Lactobacillales</taxon>
        <taxon>Streptococcaceae</taxon>
        <taxon>Streptococcus</taxon>
    </lineage>
</organism>
<keyword evidence="1" id="KW-1133">Transmembrane helix</keyword>
<gene>
    <name evidence="2" type="ordered locus">SpyM3_0999</name>
</gene>
<dbReference type="AlphaFoldDB" id="A0A0H2UV46"/>
<proteinExistence type="predicted"/>
<protein>
    <submittedName>
        <fullName evidence="2">Uncharacterized protein</fullName>
    </submittedName>
</protein>
<feature type="transmembrane region" description="Helical" evidence="1">
    <location>
        <begin position="28"/>
        <end position="45"/>
    </location>
</feature>
<name>A0A0H2UV46_STRP3</name>
<keyword evidence="1" id="KW-0472">Membrane</keyword>
<evidence type="ECO:0000256" key="1">
    <source>
        <dbReference type="SAM" id="Phobius"/>
    </source>
</evidence>
<evidence type="ECO:0000313" key="3">
    <source>
        <dbReference type="Proteomes" id="UP000000564"/>
    </source>
</evidence>
<feature type="transmembrane region" description="Helical" evidence="1">
    <location>
        <begin position="7"/>
        <end position="22"/>
    </location>
</feature>
<evidence type="ECO:0000313" key="2">
    <source>
        <dbReference type="EMBL" id="AAM79606.1"/>
    </source>
</evidence>
<dbReference type="Proteomes" id="UP000000564">
    <property type="component" value="Chromosome"/>
</dbReference>
<dbReference type="HOGENOM" id="CLU_3123026_0_0_9"/>
<sequence>MTEKNGATFLMAVGFFLIANSPMVGNKYLHIVTGLALTGLGYYLTKHKRP</sequence>